<keyword evidence="11" id="KW-0408">Iron</keyword>
<dbReference type="GO" id="GO:0005506">
    <property type="term" value="F:iron ion binding"/>
    <property type="evidence" value="ECO:0007669"/>
    <property type="project" value="InterPro"/>
</dbReference>
<evidence type="ECO:0000256" key="3">
    <source>
        <dbReference type="ARBA" id="ARBA00004319"/>
    </source>
</evidence>
<reference evidence="16" key="1">
    <citation type="submission" date="2022-01" db="EMBL/GenBank/DDBJ databases">
        <authorList>
            <person name="King R."/>
        </authorList>
    </citation>
    <scope>NUCLEOTIDE SEQUENCE</scope>
</reference>
<keyword evidence="8" id="KW-0847">Vitamin C</keyword>
<keyword evidence="9" id="KW-0223">Dioxygenase</keyword>
<dbReference type="InterPro" id="IPR059068">
    <property type="entry name" value="TPR_P4H"/>
</dbReference>
<keyword evidence="12" id="KW-0325">Glycoprotein</keyword>
<evidence type="ECO:0000256" key="14">
    <source>
        <dbReference type="SAM" id="SignalP"/>
    </source>
</evidence>
<evidence type="ECO:0000256" key="2">
    <source>
        <dbReference type="ARBA" id="ARBA00002035"/>
    </source>
</evidence>
<dbReference type="FunFam" id="1.25.40.10:FF:000006">
    <property type="entry name" value="Prolyl 4-hydroxylase subunit alpha 2"/>
    <property type="match status" value="1"/>
</dbReference>
<name>A0A9P0HLM0_NEZVI</name>
<keyword evidence="14" id="KW-0732">Signal</keyword>
<comment type="cofactor">
    <cofactor evidence="1">
        <name>L-ascorbate</name>
        <dbReference type="ChEBI" id="CHEBI:38290"/>
    </cofactor>
</comment>
<evidence type="ECO:0000256" key="1">
    <source>
        <dbReference type="ARBA" id="ARBA00001961"/>
    </source>
</evidence>
<dbReference type="InterPro" id="IPR011990">
    <property type="entry name" value="TPR-like_helical_dom_sf"/>
</dbReference>
<keyword evidence="13" id="KW-0175">Coiled coil</keyword>
<dbReference type="SUPFAM" id="SSF48452">
    <property type="entry name" value="TPR-like"/>
    <property type="match status" value="1"/>
</dbReference>
<evidence type="ECO:0000256" key="4">
    <source>
        <dbReference type="ARBA" id="ARBA00006511"/>
    </source>
</evidence>
<evidence type="ECO:0000313" key="16">
    <source>
        <dbReference type="EMBL" id="CAH1404369.1"/>
    </source>
</evidence>
<evidence type="ECO:0000256" key="7">
    <source>
        <dbReference type="ARBA" id="ARBA00022824"/>
    </source>
</evidence>
<evidence type="ECO:0000259" key="15">
    <source>
        <dbReference type="PROSITE" id="PS51471"/>
    </source>
</evidence>
<dbReference type="PROSITE" id="PS51471">
    <property type="entry name" value="FE2OG_OXY"/>
    <property type="match status" value="1"/>
</dbReference>
<dbReference type="Gene3D" id="2.60.120.620">
    <property type="entry name" value="q2cbj1_9rhob like domain"/>
    <property type="match status" value="1"/>
</dbReference>
<comment type="subcellular location">
    <subcellularLocation>
        <location evidence="3">Endoplasmic reticulum lumen</location>
    </subcellularLocation>
</comment>
<sequence length="516" mass="59639">MKSLELWTFILLFCSASCDLYSSVVGLEKLLQTENKIIQIYRSFVFKTEQQISELKRQIEKLEKEHKNTTIYENDPFISFHLVKRILVEWAAVENVLSDRLLQETRDNITELQISNDFPTNEDLSGTADAINLISDIYNIEITSLADGVMNGIQYPSHLSAYDCYILGIQSYLRNDFHHTYSWLDEALKRFRNDRNTADADMIEKALDIKAYSAYKLGDLSIALNITTELLNHYPNNSEAPGNIEYYKYMLNRKEVPKPKVIQHSMPDSDIAYRNICRKTILSPVEITPQLKCHYVHNDVPFLRLAPLKEEEAFLNPRIVLFKDALYDSEIKLLKEMVKSELHSALVVNTEEDGDEIYSINRVAQLNWIKRNDHPRMRTILQRAEDMTKLDPYCTDCTEDLQVVNYAVGGLYKPHFDSLEDYGLRYVEKGDRIATLLYYMNDVDQGGATVFTKLNMGVLPEKGTALLWYNQLPDGNKKDERSMHGACPVVAGTKWICTLWFHAKGQELRRPCELKQ</sequence>
<dbReference type="InterPro" id="IPR013547">
    <property type="entry name" value="P4H_N"/>
</dbReference>
<feature type="signal peptide" evidence="14">
    <location>
        <begin position="1"/>
        <end position="18"/>
    </location>
</feature>
<dbReference type="EMBL" id="OV725082">
    <property type="protein sequence ID" value="CAH1404369.1"/>
    <property type="molecule type" value="Genomic_DNA"/>
</dbReference>
<dbReference type="EC" id="1.14.11.2" evidence="5"/>
<evidence type="ECO:0000256" key="5">
    <source>
        <dbReference type="ARBA" id="ARBA00012269"/>
    </source>
</evidence>
<dbReference type="InterPro" id="IPR005123">
    <property type="entry name" value="Oxoglu/Fe-dep_dioxygenase_dom"/>
</dbReference>
<keyword evidence="6" id="KW-0479">Metal-binding</keyword>
<feature type="domain" description="Fe2OG dioxygenase" evidence="15">
    <location>
        <begin position="397"/>
        <end position="503"/>
    </location>
</feature>
<dbReference type="AlphaFoldDB" id="A0A9P0HLM0"/>
<dbReference type="Pfam" id="PF08336">
    <property type="entry name" value="P4Ha_N"/>
    <property type="match status" value="1"/>
</dbReference>
<dbReference type="Pfam" id="PF23558">
    <property type="entry name" value="TPR_P4H"/>
    <property type="match status" value="1"/>
</dbReference>
<evidence type="ECO:0000256" key="10">
    <source>
        <dbReference type="ARBA" id="ARBA00023002"/>
    </source>
</evidence>
<protein>
    <recommendedName>
        <fullName evidence="5">procollagen-proline 4-dioxygenase</fullName>
        <ecNumber evidence="5">1.14.11.2</ecNumber>
    </recommendedName>
</protein>
<evidence type="ECO:0000256" key="9">
    <source>
        <dbReference type="ARBA" id="ARBA00022964"/>
    </source>
</evidence>
<dbReference type="PANTHER" id="PTHR10869">
    <property type="entry name" value="PROLYL 4-HYDROXYLASE ALPHA SUBUNIT"/>
    <property type="match status" value="1"/>
</dbReference>
<dbReference type="SMART" id="SM00702">
    <property type="entry name" value="P4Hc"/>
    <property type="match status" value="1"/>
</dbReference>
<dbReference type="OrthoDB" id="6625453at2759"/>
<evidence type="ECO:0000256" key="6">
    <source>
        <dbReference type="ARBA" id="ARBA00022723"/>
    </source>
</evidence>
<evidence type="ECO:0000256" key="11">
    <source>
        <dbReference type="ARBA" id="ARBA00023004"/>
    </source>
</evidence>
<dbReference type="GO" id="GO:0005788">
    <property type="term" value="C:endoplasmic reticulum lumen"/>
    <property type="evidence" value="ECO:0007669"/>
    <property type="project" value="UniProtKB-SubCell"/>
</dbReference>
<evidence type="ECO:0000256" key="13">
    <source>
        <dbReference type="SAM" id="Coils"/>
    </source>
</evidence>
<dbReference type="InterPro" id="IPR006620">
    <property type="entry name" value="Pro_4_hyd_alph"/>
</dbReference>
<dbReference type="InterPro" id="IPR044862">
    <property type="entry name" value="Pro_4_hyd_alph_FE2OG_OXY"/>
</dbReference>
<keyword evidence="7" id="KW-0256">Endoplasmic reticulum</keyword>
<feature type="coiled-coil region" evidence="13">
    <location>
        <begin position="45"/>
        <end position="72"/>
    </location>
</feature>
<feature type="chain" id="PRO_5040116847" description="procollagen-proline 4-dioxygenase" evidence="14">
    <location>
        <begin position="19"/>
        <end position="516"/>
    </location>
</feature>
<dbReference type="GO" id="GO:0004656">
    <property type="term" value="F:procollagen-proline 4-dioxygenase activity"/>
    <property type="evidence" value="ECO:0007669"/>
    <property type="project" value="UniProtKB-EC"/>
</dbReference>
<dbReference type="Pfam" id="PF13640">
    <property type="entry name" value="2OG-FeII_Oxy_3"/>
    <property type="match status" value="1"/>
</dbReference>
<keyword evidence="17" id="KW-1185">Reference proteome</keyword>
<evidence type="ECO:0000256" key="8">
    <source>
        <dbReference type="ARBA" id="ARBA00022896"/>
    </source>
</evidence>
<comment type="similarity">
    <text evidence="4">Belongs to the P4HA family.</text>
</comment>
<dbReference type="Gene3D" id="6.10.140.1460">
    <property type="match status" value="1"/>
</dbReference>
<dbReference type="Gene3D" id="1.25.40.10">
    <property type="entry name" value="Tetratricopeptide repeat domain"/>
    <property type="match status" value="1"/>
</dbReference>
<dbReference type="GO" id="GO:0031418">
    <property type="term" value="F:L-ascorbic acid binding"/>
    <property type="evidence" value="ECO:0007669"/>
    <property type="project" value="UniProtKB-KW"/>
</dbReference>
<evidence type="ECO:0000256" key="12">
    <source>
        <dbReference type="ARBA" id="ARBA00023180"/>
    </source>
</evidence>
<keyword evidence="10" id="KW-0560">Oxidoreductase</keyword>
<organism evidence="16 17">
    <name type="scientific">Nezara viridula</name>
    <name type="common">Southern green stink bug</name>
    <name type="synonym">Cimex viridulus</name>
    <dbReference type="NCBI Taxonomy" id="85310"/>
    <lineage>
        <taxon>Eukaryota</taxon>
        <taxon>Metazoa</taxon>
        <taxon>Ecdysozoa</taxon>
        <taxon>Arthropoda</taxon>
        <taxon>Hexapoda</taxon>
        <taxon>Insecta</taxon>
        <taxon>Pterygota</taxon>
        <taxon>Neoptera</taxon>
        <taxon>Paraneoptera</taxon>
        <taxon>Hemiptera</taxon>
        <taxon>Heteroptera</taxon>
        <taxon>Panheteroptera</taxon>
        <taxon>Pentatomomorpha</taxon>
        <taxon>Pentatomoidea</taxon>
        <taxon>Pentatomidae</taxon>
        <taxon>Pentatominae</taxon>
        <taxon>Nezara</taxon>
    </lineage>
</organism>
<comment type="function">
    <text evidence="2">Catalyzes the post-translational formation of 4-hydroxyproline in -Xaa-Pro-Gly- sequences in collagens and other proteins.</text>
</comment>
<dbReference type="InterPro" id="IPR045054">
    <property type="entry name" value="P4HA-like"/>
</dbReference>
<evidence type="ECO:0000313" key="17">
    <source>
        <dbReference type="Proteomes" id="UP001152798"/>
    </source>
</evidence>
<dbReference type="Proteomes" id="UP001152798">
    <property type="component" value="Chromosome 6"/>
</dbReference>
<dbReference type="PANTHER" id="PTHR10869:SF244">
    <property type="entry name" value="PROLYL 4-HYDROXYLASE SUBUNIT ALPHA-2"/>
    <property type="match status" value="1"/>
</dbReference>
<gene>
    <name evidence="16" type="ORF">NEZAVI_LOCUS12789</name>
</gene>
<accession>A0A9P0HLM0</accession>
<proteinExistence type="inferred from homology"/>